<dbReference type="InterPro" id="IPR013324">
    <property type="entry name" value="RNA_pol_sigma_r3/r4-like"/>
</dbReference>
<reference evidence="7 8" key="1">
    <citation type="submission" date="2018-08" db="EMBL/GenBank/DDBJ databases">
        <title>The multiple taxonomic identification of Sphingomonas gilva.</title>
        <authorList>
            <person name="Zhu D."/>
            <person name="Zheng S."/>
        </authorList>
    </citation>
    <scope>NUCLEOTIDE SEQUENCE [LARGE SCALE GENOMIC DNA]</scope>
    <source>
        <strain evidence="7 8">ZDH117</strain>
    </source>
</reference>
<organism evidence="7 8">
    <name type="scientific">Sphingomonas gilva</name>
    <dbReference type="NCBI Taxonomy" id="2305907"/>
    <lineage>
        <taxon>Bacteria</taxon>
        <taxon>Pseudomonadati</taxon>
        <taxon>Pseudomonadota</taxon>
        <taxon>Alphaproteobacteria</taxon>
        <taxon>Sphingomonadales</taxon>
        <taxon>Sphingomonadaceae</taxon>
        <taxon>Sphingomonas</taxon>
    </lineage>
</organism>
<dbReference type="EMBL" id="QWLV01000001">
    <property type="protein sequence ID" value="RHW19065.1"/>
    <property type="molecule type" value="Genomic_DNA"/>
</dbReference>
<dbReference type="InterPro" id="IPR013325">
    <property type="entry name" value="RNA_pol_sigma_r2"/>
</dbReference>
<keyword evidence="3" id="KW-0731">Sigma factor</keyword>
<dbReference type="Pfam" id="PF04542">
    <property type="entry name" value="Sigma70_r2"/>
    <property type="match status" value="1"/>
</dbReference>
<dbReference type="InterPro" id="IPR039425">
    <property type="entry name" value="RNA_pol_sigma-70-like"/>
</dbReference>
<dbReference type="SUPFAM" id="SSF88946">
    <property type="entry name" value="Sigma2 domain of RNA polymerase sigma factors"/>
    <property type="match status" value="1"/>
</dbReference>
<evidence type="ECO:0000256" key="3">
    <source>
        <dbReference type="ARBA" id="ARBA00023082"/>
    </source>
</evidence>
<dbReference type="PANTHER" id="PTHR43133">
    <property type="entry name" value="RNA POLYMERASE ECF-TYPE SIGMA FACTO"/>
    <property type="match status" value="1"/>
</dbReference>
<dbReference type="GO" id="GO:0016987">
    <property type="term" value="F:sigma factor activity"/>
    <property type="evidence" value="ECO:0007669"/>
    <property type="project" value="UniProtKB-KW"/>
</dbReference>
<evidence type="ECO:0000256" key="1">
    <source>
        <dbReference type="ARBA" id="ARBA00010641"/>
    </source>
</evidence>
<gene>
    <name evidence="7" type="ORF">D1610_02775</name>
</gene>
<dbReference type="Proteomes" id="UP000266693">
    <property type="component" value="Unassembled WGS sequence"/>
</dbReference>
<dbReference type="InterPro" id="IPR013249">
    <property type="entry name" value="RNA_pol_sigma70_r4_t2"/>
</dbReference>
<evidence type="ECO:0000256" key="2">
    <source>
        <dbReference type="ARBA" id="ARBA00023015"/>
    </source>
</evidence>
<sequence length="180" mass="20737">MLEQLDHPVTDRRQVGEPDLAVWLAHYGPALRRYFGRRVGDIEVDDLVQEVFLRLHAARRDTPIDNVDRYMFTVARNVLVSRHRSDRARGGPFHQTLEGMNEPVDHLSPERIAIGSEEYARAVRAIVALPPRARAAFQFHRFENMTYQSIAQRMGISKESVKELIHRALVRIAEQMEAEA</sequence>
<dbReference type="SUPFAM" id="SSF88659">
    <property type="entry name" value="Sigma3 and sigma4 domains of RNA polymerase sigma factors"/>
    <property type="match status" value="1"/>
</dbReference>
<keyword evidence="2" id="KW-0805">Transcription regulation</keyword>
<dbReference type="Gene3D" id="1.10.1740.10">
    <property type="match status" value="1"/>
</dbReference>
<dbReference type="PANTHER" id="PTHR43133:SF63">
    <property type="entry name" value="RNA POLYMERASE SIGMA FACTOR FECI-RELATED"/>
    <property type="match status" value="1"/>
</dbReference>
<name>A0A396S6L8_9SPHN</name>
<protein>
    <submittedName>
        <fullName evidence="7">RNA polymerase sigma factor</fullName>
    </submittedName>
</protein>
<proteinExistence type="inferred from homology"/>
<dbReference type="CDD" id="cd06171">
    <property type="entry name" value="Sigma70_r4"/>
    <property type="match status" value="1"/>
</dbReference>
<accession>A0A396S6L8</accession>
<evidence type="ECO:0000313" key="7">
    <source>
        <dbReference type="EMBL" id="RHW19065.1"/>
    </source>
</evidence>
<keyword evidence="8" id="KW-1185">Reference proteome</keyword>
<dbReference type="NCBIfam" id="TIGR02937">
    <property type="entry name" value="sigma70-ECF"/>
    <property type="match status" value="1"/>
</dbReference>
<dbReference type="GO" id="GO:0003677">
    <property type="term" value="F:DNA binding"/>
    <property type="evidence" value="ECO:0007669"/>
    <property type="project" value="InterPro"/>
</dbReference>
<feature type="domain" description="RNA polymerase sigma-70 region 2" evidence="5">
    <location>
        <begin position="25"/>
        <end position="87"/>
    </location>
</feature>
<evidence type="ECO:0000313" key="8">
    <source>
        <dbReference type="Proteomes" id="UP000266693"/>
    </source>
</evidence>
<keyword evidence="4" id="KW-0804">Transcription</keyword>
<dbReference type="Pfam" id="PF08281">
    <property type="entry name" value="Sigma70_r4_2"/>
    <property type="match status" value="1"/>
</dbReference>
<dbReference type="OrthoDB" id="7628065at2"/>
<evidence type="ECO:0000259" key="5">
    <source>
        <dbReference type="Pfam" id="PF04542"/>
    </source>
</evidence>
<dbReference type="InterPro" id="IPR014284">
    <property type="entry name" value="RNA_pol_sigma-70_dom"/>
</dbReference>
<dbReference type="InterPro" id="IPR007627">
    <property type="entry name" value="RNA_pol_sigma70_r2"/>
</dbReference>
<evidence type="ECO:0000259" key="6">
    <source>
        <dbReference type="Pfam" id="PF08281"/>
    </source>
</evidence>
<dbReference type="AlphaFoldDB" id="A0A396S6L8"/>
<dbReference type="Gene3D" id="1.10.10.10">
    <property type="entry name" value="Winged helix-like DNA-binding domain superfamily/Winged helix DNA-binding domain"/>
    <property type="match status" value="1"/>
</dbReference>
<comment type="caution">
    <text evidence="7">The sequence shown here is derived from an EMBL/GenBank/DDBJ whole genome shotgun (WGS) entry which is preliminary data.</text>
</comment>
<dbReference type="InterPro" id="IPR036388">
    <property type="entry name" value="WH-like_DNA-bd_sf"/>
</dbReference>
<feature type="domain" description="RNA polymerase sigma factor 70 region 4 type 2" evidence="6">
    <location>
        <begin position="123"/>
        <end position="171"/>
    </location>
</feature>
<dbReference type="RefSeq" id="WP_118862573.1">
    <property type="nucleotide sequence ID" value="NZ_QWLV01000001.1"/>
</dbReference>
<evidence type="ECO:0000256" key="4">
    <source>
        <dbReference type="ARBA" id="ARBA00023163"/>
    </source>
</evidence>
<dbReference type="GO" id="GO:0006352">
    <property type="term" value="P:DNA-templated transcription initiation"/>
    <property type="evidence" value="ECO:0007669"/>
    <property type="project" value="InterPro"/>
</dbReference>
<comment type="similarity">
    <text evidence="1">Belongs to the sigma-70 factor family. ECF subfamily.</text>
</comment>